<evidence type="ECO:0000313" key="1">
    <source>
        <dbReference type="EMBL" id="RZS94855.1"/>
    </source>
</evidence>
<dbReference type="GO" id="GO:0016740">
    <property type="term" value="F:transferase activity"/>
    <property type="evidence" value="ECO:0007669"/>
    <property type="project" value="UniProtKB-KW"/>
</dbReference>
<evidence type="ECO:0000313" key="2">
    <source>
        <dbReference type="Proteomes" id="UP000292209"/>
    </source>
</evidence>
<dbReference type="Pfam" id="PF13704">
    <property type="entry name" value="Glyco_tranf_2_4"/>
    <property type="match status" value="1"/>
</dbReference>
<comment type="caution">
    <text evidence="1">The sequence shown here is derived from an EMBL/GenBank/DDBJ whole genome shotgun (WGS) entry which is preliminary data.</text>
</comment>
<reference evidence="1 2" key="1">
    <citation type="submission" date="2019-02" db="EMBL/GenBank/DDBJ databases">
        <title>Genomic Encyclopedia of Archaeal and Bacterial Type Strains, Phase II (KMG-II): from individual species to whole genera.</title>
        <authorList>
            <person name="Goeker M."/>
        </authorList>
    </citation>
    <scope>NUCLEOTIDE SEQUENCE [LARGE SCALE GENOMIC DNA]</scope>
    <source>
        <strain evidence="1 2">DSM 21411</strain>
    </source>
</reference>
<protein>
    <submittedName>
        <fullName evidence="1">Glycosyl transferase family 2</fullName>
    </submittedName>
</protein>
<organism evidence="1 2">
    <name type="scientific">Cecembia calidifontis</name>
    <dbReference type="NCBI Taxonomy" id="1187080"/>
    <lineage>
        <taxon>Bacteria</taxon>
        <taxon>Pseudomonadati</taxon>
        <taxon>Bacteroidota</taxon>
        <taxon>Cytophagia</taxon>
        <taxon>Cytophagales</taxon>
        <taxon>Cyclobacteriaceae</taxon>
        <taxon>Cecembia</taxon>
    </lineage>
</organism>
<name>A0A4Q7P4P6_9BACT</name>
<proteinExistence type="predicted"/>
<dbReference type="AlphaFoldDB" id="A0A4Q7P4P6"/>
<accession>A0A4Q7P4P6</accession>
<dbReference type="RefSeq" id="WP_242617330.1">
    <property type="nucleotide sequence ID" value="NZ_SGXG01000001.1"/>
</dbReference>
<keyword evidence="1" id="KW-0808">Transferase</keyword>
<dbReference type="EMBL" id="SGXG01000001">
    <property type="protein sequence ID" value="RZS94855.1"/>
    <property type="molecule type" value="Genomic_DNA"/>
</dbReference>
<keyword evidence="2" id="KW-1185">Reference proteome</keyword>
<sequence length="281" mass="32266">MGNQPKKIAVITMARNDDFFLSRWIKYYGKELGEENCFIYLDGEDQPVPANAGKVNVFHEKRVAEHVVKAEKRRLGFLSKVAKSLLERYDIIIGVDADEFLVVDPKVGKSLAAYLSEIEINPSVSGLGVDVGQLLGKEPDLDKEKPFLTQREYALLSSRYTKPSVISQPVNWGSGFHRVKGHNFRIDPNLYLFHFGSVDYKMIQDRFKDKDRMATGRAGHIKKRAKTIDIVTKSKAKKEEKWLKIARNLQTYARPIWAWNKPTMLKWKLVIKIPDRFKGIV</sequence>
<dbReference type="Proteomes" id="UP000292209">
    <property type="component" value="Unassembled WGS sequence"/>
</dbReference>
<gene>
    <name evidence="1" type="ORF">BC751_0366</name>
</gene>